<dbReference type="HOGENOM" id="CLU_3320733_0_0_1"/>
<protein>
    <submittedName>
        <fullName evidence="1">Uncharacterized protein</fullName>
    </submittedName>
</protein>
<name>A0A0D9XCU9_9ORYZ</name>
<keyword evidence="2" id="KW-1185">Reference proteome</keyword>
<reference evidence="1 2" key="1">
    <citation type="submission" date="2012-08" db="EMBL/GenBank/DDBJ databases">
        <title>Oryza genome evolution.</title>
        <authorList>
            <person name="Wing R.A."/>
        </authorList>
    </citation>
    <scope>NUCLEOTIDE SEQUENCE</scope>
</reference>
<dbReference type="EnsemblPlants" id="LPERR09G04780.1">
    <property type="protein sequence ID" value="LPERR09G04780.1"/>
    <property type="gene ID" value="LPERR09G04780"/>
</dbReference>
<dbReference type="Gramene" id="LPERR09G04780.1">
    <property type="protein sequence ID" value="LPERR09G04780.1"/>
    <property type="gene ID" value="LPERR09G04780"/>
</dbReference>
<dbReference type="Proteomes" id="UP000032180">
    <property type="component" value="Chromosome 9"/>
</dbReference>
<proteinExistence type="predicted"/>
<dbReference type="AlphaFoldDB" id="A0A0D9XCU9"/>
<evidence type="ECO:0000313" key="2">
    <source>
        <dbReference type="Proteomes" id="UP000032180"/>
    </source>
</evidence>
<organism evidence="1 2">
    <name type="scientific">Leersia perrieri</name>
    <dbReference type="NCBI Taxonomy" id="77586"/>
    <lineage>
        <taxon>Eukaryota</taxon>
        <taxon>Viridiplantae</taxon>
        <taxon>Streptophyta</taxon>
        <taxon>Embryophyta</taxon>
        <taxon>Tracheophyta</taxon>
        <taxon>Spermatophyta</taxon>
        <taxon>Magnoliopsida</taxon>
        <taxon>Liliopsida</taxon>
        <taxon>Poales</taxon>
        <taxon>Poaceae</taxon>
        <taxon>BOP clade</taxon>
        <taxon>Oryzoideae</taxon>
        <taxon>Oryzeae</taxon>
        <taxon>Oryzinae</taxon>
        <taxon>Leersia</taxon>
    </lineage>
</organism>
<evidence type="ECO:0000313" key="1">
    <source>
        <dbReference type="EnsemblPlants" id="LPERR09G04780.1"/>
    </source>
</evidence>
<sequence length="39" mass="3936">MATKSDAAFSCKPVTSSVLSTACQSYGCAVSVTGSMQVM</sequence>
<reference evidence="1" key="3">
    <citation type="submission" date="2015-04" db="UniProtKB">
        <authorList>
            <consortium name="EnsemblPlants"/>
        </authorList>
    </citation>
    <scope>IDENTIFICATION</scope>
</reference>
<dbReference type="PROSITE" id="PS51257">
    <property type="entry name" value="PROKAR_LIPOPROTEIN"/>
    <property type="match status" value="1"/>
</dbReference>
<reference evidence="2" key="2">
    <citation type="submission" date="2013-12" db="EMBL/GenBank/DDBJ databases">
        <authorList>
            <person name="Yu Y."/>
            <person name="Lee S."/>
            <person name="de Baynast K."/>
            <person name="Wissotski M."/>
            <person name="Liu L."/>
            <person name="Talag J."/>
            <person name="Goicoechea J."/>
            <person name="Angelova A."/>
            <person name="Jetty R."/>
            <person name="Kudrna D."/>
            <person name="Golser W."/>
            <person name="Rivera L."/>
            <person name="Zhang J."/>
            <person name="Wing R."/>
        </authorList>
    </citation>
    <scope>NUCLEOTIDE SEQUENCE</scope>
</reference>
<accession>A0A0D9XCU9</accession>